<comment type="subcellular location">
    <subcellularLocation>
        <location evidence="1">Membrane</location>
        <topology evidence="1">Multi-pass membrane protein</topology>
    </subcellularLocation>
</comment>
<reference evidence="7 8" key="1">
    <citation type="journal article" date="2012" name="J. Bacteriol.">
        <title>Genome sequence of Lactobacillus mucosae LM1, isolated from piglet feces.</title>
        <authorList>
            <person name="Lee J.H."/>
            <person name="Valeriano V.D."/>
            <person name="Shin Y.R."/>
            <person name="Chae J.P."/>
            <person name="Kim G.B."/>
            <person name="Ham J.S."/>
            <person name="Chun J."/>
            <person name="Kang D.K."/>
        </authorList>
    </citation>
    <scope>NUCLEOTIDE SEQUENCE [LARGE SCALE GENOMIC DNA]</scope>
    <source>
        <strain evidence="7 8">LM1</strain>
    </source>
</reference>
<dbReference type="EMBL" id="CP011013">
    <property type="protein sequence ID" value="AJT49845.1"/>
    <property type="molecule type" value="Genomic_DNA"/>
</dbReference>
<feature type="transmembrane region" description="Helical" evidence="6">
    <location>
        <begin position="325"/>
        <end position="348"/>
    </location>
</feature>
<dbReference type="InterPro" id="IPR030676">
    <property type="entry name" value="CitT-rel"/>
</dbReference>
<feature type="transmembrane region" description="Helical" evidence="6">
    <location>
        <begin position="268"/>
        <end position="287"/>
    </location>
</feature>
<evidence type="ECO:0000256" key="5">
    <source>
        <dbReference type="ARBA" id="ARBA00023136"/>
    </source>
</evidence>
<evidence type="ECO:0000256" key="3">
    <source>
        <dbReference type="ARBA" id="ARBA00022692"/>
    </source>
</evidence>
<proteinExistence type="inferred from homology"/>
<keyword evidence="5 6" id="KW-0472">Membrane</keyword>
<keyword evidence="4 6" id="KW-1133">Transmembrane helix</keyword>
<dbReference type="OrthoDB" id="1401038at2"/>
<accession>A0A0D4CIV0</accession>
<dbReference type="PANTHER" id="PTHR42826">
    <property type="entry name" value="DICARBOXYLATE TRANSPORTER 2.1, CHLOROPLASTIC"/>
    <property type="match status" value="1"/>
</dbReference>
<evidence type="ECO:0000256" key="1">
    <source>
        <dbReference type="ARBA" id="ARBA00004141"/>
    </source>
</evidence>
<evidence type="ECO:0000256" key="6">
    <source>
        <dbReference type="SAM" id="Phobius"/>
    </source>
</evidence>
<comment type="similarity">
    <text evidence="2">Belongs to the SLC13A/DASS transporter (TC 2.A.47) family. DIT1 subfamily.</text>
</comment>
<organism evidence="7 8">
    <name type="scientific">Limosilactobacillus mucosae LM1</name>
    <dbReference type="NCBI Taxonomy" id="1130798"/>
    <lineage>
        <taxon>Bacteria</taxon>
        <taxon>Bacillati</taxon>
        <taxon>Bacillota</taxon>
        <taxon>Bacilli</taxon>
        <taxon>Lactobacillales</taxon>
        <taxon>Lactobacillaceae</taxon>
        <taxon>Limosilactobacillus</taxon>
    </lineage>
</organism>
<feature type="transmembrane region" description="Helical" evidence="6">
    <location>
        <begin position="448"/>
        <end position="466"/>
    </location>
</feature>
<gene>
    <name evidence="7" type="ORF">LBLM1_01170</name>
</gene>
<evidence type="ECO:0000313" key="7">
    <source>
        <dbReference type="EMBL" id="AJT49845.1"/>
    </source>
</evidence>
<dbReference type="GO" id="GO:0022857">
    <property type="term" value="F:transmembrane transporter activity"/>
    <property type="evidence" value="ECO:0007669"/>
    <property type="project" value="InterPro"/>
</dbReference>
<dbReference type="RefSeq" id="WP_006500685.1">
    <property type="nucleotide sequence ID" value="NZ_CP011013.1"/>
</dbReference>
<feature type="transmembrane region" description="Helical" evidence="6">
    <location>
        <begin position="360"/>
        <end position="377"/>
    </location>
</feature>
<feature type="transmembrane region" description="Helical" evidence="6">
    <location>
        <begin position="389"/>
        <end position="413"/>
    </location>
</feature>
<dbReference type="Proteomes" id="UP000003645">
    <property type="component" value="Chromosome"/>
</dbReference>
<protein>
    <submittedName>
        <fullName evidence="7">2-oxoglutarate translocator</fullName>
    </submittedName>
</protein>
<dbReference type="AlphaFoldDB" id="A0A0D4CIV0"/>
<feature type="transmembrane region" description="Helical" evidence="6">
    <location>
        <begin position="187"/>
        <end position="207"/>
    </location>
</feature>
<evidence type="ECO:0000256" key="4">
    <source>
        <dbReference type="ARBA" id="ARBA00022989"/>
    </source>
</evidence>
<dbReference type="STRING" id="1130798.LBLM1_01170"/>
<evidence type="ECO:0000256" key="2">
    <source>
        <dbReference type="ARBA" id="ARBA00007349"/>
    </source>
</evidence>
<name>A0A0D4CIV0_LIMMU</name>
<dbReference type="KEGG" id="lmu:LBLM1_01170"/>
<dbReference type="InterPro" id="IPR001898">
    <property type="entry name" value="SLC13A/DASS"/>
</dbReference>
<keyword evidence="8" id="KW-1185">Reference proteome</keyword>
<dbReference type="Pfam" id="PF00939">
    <property type="entry name" value="Na_sulph_symp"/>
    <property type="match status" value="1"/>
</dbReference>
<keyword evidence="3 6" id="KW-0812">Transmembrane</keyword>
<sequence>MGLAKVKYKGFIAPLIIGLLIWFTAPVRPAGVSVAAWHMMAIFIATIAACITQPLPIAAVTLIGFTVMVLTKLVPMDDALTAFSNSSSWLIAMAFMLARGIIKTGLGHRIALYLIKAFGKKTLGLAYAVGGIDLITAPATPSNTARAGGIVYPLVESLAKTFGSEPNDDSRKKIGAFLTFSEFNSNIITSAMFMTALAPNLVIVALAKTMKIHITWLGWFTASVVPCLLLFILVPFVIYKMYPPEIKETPNAREWADKSLREMGPMKVSEKIMAGVFILTIVLWMMSNTLGIEASFVAFLAISLLLIFGVLTTKDLLSETGAWNVLIWLSILVFMAGELSEMGLIKWLSKSIASGLHGMNWVAVLAILMIIYFYAHYLFASATAHVTALYAPFVGVAVSAGAPVMLAAMMLAFCSSIMASTTHYANGPASILASSGYVKQGEWWRMSFVLGLLYLVVFLTVAPLWMKVIGMW</sequence>
<feature type="transmembrane region" description="Helical" evidence="6">
    <location>
        <begin position="294"/>
        <end position="313"/>
    </location>
</feature>
<feature type="transmembrane region" description="Helical" evidence="6">
    <location>
        <begin position="214"/>
        <end position="238"/>
    </location>
</feature>
<dbReference type="GO" id="GO:0016020">
    <property type="term" value="C:membrane"/>
    <property type="evidence" value="ECO:0007669"/>
    <property type="project" value="UniProtKB-SubCell"/>
</dbReference>
<feature type="transmembrane region" description="Helical" evidence="6">
    <location>
        <begin position="39"/>
        <end position="70"/>
    </location>
</feature>
<evidence type="ECO:0000313" key="8">
    <source>
        <dbReference type="Proteomes" id="UP000003645"/>
    </source>
</evidence>
<dbReference type="HOGENOM" id="CLU_005170_7_3_9"/>
<dbReference type="PIRSF" id="PIRSF002457">
    <property type="entry name" value="DASS"/>
    <property type="match status" value="1"/>
</dbReference>
<feature type="transmembrane region" description="Helical" evidence="6">
    <location>
        <begin position="82"/>
        <end position="102"/>
    </location>
</feature>
<dbReference type="NCBIfam" id="TIGR00785">
    <property type="entry name" value="dass"/>
    <property type="match status" value="1"/>
</dbReference>